<keyword evidence="5 7" id="KW-0472">Membrane</keyword>
<evidence type="ECO:0000256" key="5">
    <source>
        <dbReference type="ARBA" id="ARBA00023136"/>
    </source>
</evidence>
<keyword evidence="7" id="KW-1003">Cell membrane</keyword>
<gene>
    <name evidence="7 8" type="primary">atpH</name>
    <name evidence="8" type="ORF">IAC50_03225</name>
</gene>
<keyword evidence="2 7" id="KW-0813">Transport</keyword>
<dbReference type="AlphaFoldDB" id="A0A9D1HZJ4"/>
<reference evidence="8" key="1">
    <citation type="submission" date="2020-10" db="EMBL/GenBank/DDBJ databases">
        <authorList>
            <person name="Gilroy R."/>
        </authorList>
    </citation>
    <scope>NUCLEOTIDE SEQUENCE</scope>
    <source>
        <strain evidence="8">ChiHcec3-6078</strain>
    </source>
</reference>
<name>A0A9D1HZJ4_9FIRM</name>
<organism evidence="8 9">
    <name type="scientific">Candidatus Allocopromorpha excrementigallinarum</name>
    <dbReference type="NCBI Taxonomy" id="2840742"/>
    <lineage>
        <taxon>Bacteria</taxon>
        <taxon>Bacillati</taxon>
        <taxon>Bacillota</taxon>
        <taxon>Clostridia</taxon>
        <taxon>Eubacteriales</taxon>
        <taxon>Eubacteriaceae</taxon>
        <taxon>Eubacteriaceae incertae sedis</taxon>
        <taxon>Candidatus Allocopromorpha</taxon>
    </lineage>
</organism>
<dbReference type="InterPro" id="IPR000711">
    <property type="entry name" value="ATPase_OSCP/dsu"/>
</dbReference>
<keyword evidence="7" id="KW-0139">CF(1)</keyword>
<evidence type="ECO:0000256" key="3">
    <source>
        <dbReference type="ARBA" id="ARBA00022781"/>
    </source>
</evidence>
<evidence type="ECO:0000256" key="7">
    <source>
        <dbReference type="HAMAP-Rule" id="MF_01416"/>
    </source>
</evidence>
<dbReference type="PRINTS" id="PR00125">
    <property type="entry name" value="ATPASEDELTA"/>
</dbReference>
<evidence type="ECO:0000256" key="4">
    <source>
        <dbReference type="ARBA" id="ARBA00023065"/>
    </source>
</evidence>
<dbReference type="GO" id="GO:0046933">
    <property type="term" value="F:proton-transporting ATP synthase activity, rotational mechanism"/>
    <property type="evidence" value="ECO:0007669"/>
    <property type="project" value="UniProtKB-UniRule"/>
</dbReference>
<keyword evidence="6 7" id="KW-0066">ATP synthesis</keyword>
<dbReference type="GO" id="GO:0045259">
    <property type="term" value="C:proton-transporting ATP synthase complex"/>
    <property type="evidence" value="ECO:0007669"/>
    <property type="project" value="UniProtKB-KW"/>
</dbReference>
<evidence type="ECO:0000256" key="2">
    <source>
        <dbReference type="ARBA" id="ARBA00022448"/>
    </source>
</evidence>
<evidence type="ECO:0000313" key="9">
    <source>
        <dbReference type="Proteomes" id="UP000824090"/>
    </source>
</evidence>
<comment type="function">
    <text evidence="7">This protein is part of the stalk that links CF(0) to CF(1). It either transmits conformational changes from CF(0) to CF(1) or is implicated in proton conduction.</text>
</comment>
<evidence type="ECO:0000313" key="8">
    <source>
        <dbReference type="EMBL" id="HIU25498.1"/>
    </source>
</evidence>
<dbReference type="NCBIfam" id="TIGR01145">
    <property type="entry name" value="ATP_synt_delta"/>
    <property type="match status" value="1"/>
</dbReference>
<keyword evidence="4 7" id="KW-0406">Ion transport</keyword>
<protein>
    <recommendedName>
        <fullName evidence="7">ATP synthase subunit delta</fullName>
    </recommendedName>
    <alternativeName>
        <fullName evidence="7">ATP synthase F(1) sector subunit delta</fullName>
    </alternativeName>
    <alternativeName>
        <fullName evidence="7">F-type ATPase subunit delta</fullName>
        <shortName evidence="7">F-ATPase subunit delta</shortName>
    </alternativeName>
</protein>
<dbReference type="EMBL" id="DVMP01000068">
    <property type="protein sequence ID" value="HIU25498.1"/>
    <property type="molecule type" value="Genomic_DNA"/>
</dbReference>
<dbReference type="InterPro" id="IPR026015">
    <property type="entry name" value="ATP_synth_OSCP/delta_N_sf"/>
</dbReference>
<dbReference type="GO" id="GO:0005886">
    <property type="term" value="C:plasma membrane"/>
    <property type="evidence" value="ECO:0007669"/>
    <property type="project" value="UniProtKB-SubCell"/>
</dbReference>
<dbReference type="HAMAP" id="MF_01416">
    <property type="entry name" value="ATP_synth_delta_bact"/>
    <property type="match status" value="1"/>
</dbReference>
<accession>A0A9D1HZJ4</accession>
<comment type="subcellular location">
    <subcellularLocation>
        <location evidence="7">Cell membrane</location>
        <topology evidence="7">Peripheral membrane protein</topology>
    </subcellularLocation>
    <subcellularLocation>
        <location evidence="1">Membrane</location>
    </subcellularLocation>
</comment>
<evidence type="ECO:0000256" key="6">
    <source>
        <dbReference type="ARBA" id="ARBA00023310"/>
    </source>
</evidence>
<dbReference type="Pfam" id="PF00213">
    <property type="entry name" value="OSCP"/>
    <property type="match status" value="1"/>
</dbReference>
<reference evidence="8" key="2">
    <citation type="journal article" date="2021" name="PeerJ">
        <title>Extensive microbial diversity within the chicken gut microbiome revealed by metagenomics and culture.</title>
        <authorList>
            <person name="Gilroy R."/>
            <person name="Ravi A."/>
            <person name="Getino M."/>
            <person name="Pursley I."/>
            <person name="Horton D.L."/>
            <person name="Alikhan N.F."/>
            <person name="Baker D."/>
            <person name="Gharbi K."/>
            <person name="Hall N."/>
            <person name="Watson M."/>
            <person name="Adriaenssens E.M."/>
            <person name="Foster-Nyarko E."/>
            <person name="Jarju S."/>
            <person name="Secka A."/>
            <person name="Antonio M."/>
            <person name="Oren A."/>
            <person name="Chaudhuri R.R."/>
            <person name="La Ragione R."/>
            <person name="Hildebrand F."/>
            <person name="Pallen M.J."/>
        </authorList>
    </citation>
    <scope>NUCLEOTIDE SEQUENCE</scope>
    <source>
        <strain evidence="8">ChiHcec3-6078</strain>
    </source>
</reference>
<proteinExistence type="inferred from homology"/>
<dbReference type="PANTHER" id="PTHR11910">
    <property type="entry name" value="ATP SYNTHASE DELTA CHAIN"/>
    <property type="match status" value="1"/>
</dbReference>
<sequence length="177" mass="20097">MAELTVDLTYGTALFEAAGEVGKKEVIMEEAEELLQVLEEEPELKAFMDYPAISAEEKKRVLGNIFEGKLCEELLNFLYILVDKRRTAGLPKMIKVYKRLADREDGVSYGTVYSVIPLSQDRIRELEEETSKLMRINVKLENKIDPNLIGGIKVLVEGKIIDASVRKKFDDLESQIN</sequence>
<comment type="similarity">
    <text evidence="7">Belongs to the ATPase delta chain family.</text>
</comment>
<dbReference type="SUPFAM" id="SSF47928">
    <property type="entry name" value="N-terminal domain of the delta subunit of the F1F0-ATP synthase"/>
    <property type="match status" value="1"/>
</dbReference>
<dbReference type="Proteomes" id="UP000824090">
    <property type="component" value="Unassembled WGS sequence"/>
</dbReference>
<evidence type="ECO:0000256" key="1">
    <source>
        <dbReference type="ARBA" id="ARBA00004370"/>
    </source>
</evidence>
<keyword evidence="3 7" id="KW-0375">Hydrogen ion transport</keyword>
<comment type="caution">
    <text evidence="8">The sequence shown here is derived from an EMBL/GenBank/DDBJ whole genome shotgun (WGS) entry which is preliminary data.</text>
</comment>
<dbReference type="Gene3D" id="1.10.520.20">
    <property type="entry name" value="N-terminal domain of the delta subunit of the F1F0-ATP synthase"/>
    <property type="match status" value="1"/>
</dbReference>
<comment type="function">
    <text evidence="7">F(1)F(0) ATP synthase produces ATP from ADP in the presence of a proton or sodium gradient. F-type ATPases consist of two structural domains, F(1) containing the extramembraneous catalytic core and F(0) containing the membrane proton channel, linked together by a central stalk and a peripheral stalk. During catalysis, ATP synthesis in the catalytic domain of F(1) is coupled via a rotary mechanism of the central stalk subunits to proton translocation.</text>
</comment>